<dbReference type="InterPro" id="IPR005467">
    <property type="entry name" value="His_kinase_dom"/>
</dbReference>
<dbReference type="InterPro" id="IPR013656">
    <property type="entry name" value="PAS_4"/>
</dbReference>
<accession>A0ABY9X5B9</accession>
<dbReference type="InterPro" id="IPR003594">
    <property type="entry name" value="HATPase_dom"/>
</dbReference>
<feature type="domain" description="PAS" evidence="7">
    <location>
        <begin position="295"/>
        <end position="365"/>
    </location>
</feature>
<dbReference type="InterPro" id="IPR003018">
    <property type="entry name" value="GAF"/>
</dbReference>
<keyword evidence="3" id="KW-0597">Phosphoprotein</keyword>
<dbReference type="Proteomes" id="UP001611383">
    <property type="component" value="Chromosome"/>
</dbReference>
<dbReference type="SMART" id="SM00091">
    <property type="entry name" value="PAS"/>
    <property type="match status" value="3"/>
</dbReference>
<dbReference type="Pfam" id="PF08448">
    <property type="entry name" value="PAS_4"/>
    <property type="match status" value="2"/>
</dbReference>
<dbReference type="InterPro" id="IPR029016">
    <property type="entry name" value="GAF-like_dom_sf"/>
</dbReference>
<dbReference type="Pfam" id="PF02518">
    <property type="entry name" value="HATPase_c"/>
    <property type="match status" value="1"/>
</dbReference>
<dbReference type="PRINTS" id="PR00344">
    <property type="entry name" value="BCTRLSENSOR"/>
</dbReference>
<evidence type="ECO:0000313" key="8">
    <source>
        <dbReference type="EMBL" id="WNG50574.1"/>
    </source>
</evidence>
<dbReference type="SUPFAM" id="SSF55874">
    <property type="entry name" value="ATPase domain of HSP90 chaperone/DNA topoisomerase II/histidine kinase"/>
    <property type="match status" value="1"/>
</dbReference>
<evidence type="ECO:0000259" key="6">
    <source>
        <dbReference type="PROSITE" id="PS50109"/>
    </source>
</evidence>
<feature type="domain" description="Histidine kinase" evidence="6">
    <location>
        <begin position="572"/>
        <end position="791"/>
    </location>
</feature>
<dbReference type="NCBIfam" id="TIGR00229">
    <property type="entry name" value="sensory_box"/>
    <property type="match status" value="1"/>
</dbReference>
<dbReference type="InterPro" id="IPR035965">
    <property type="entry name" value="PAS-like_dom_sf"/>
</dbReference>
<dbReference type="PANTHER" id="PTHR43047:SF72">
    <property type="entry name" value="OSMOSENSING HISTIDINE PROTEIN KINASE SLN1"/>
    <property type="match status" value="1"/>
</dbReference>
<dbReference type="InterPro" id="IPR036890">
    <property type="entry name" value="HATPase_C_sf"/>
</dbReference>
<evidence type="ECO:0000313" key="9">
    <source>
        <dbReference type="Proteomes" id="UP001611383"/>
    </source>
</evidence>
<reference evidence="8 9" key="1">
    <citation type="submission" date="2019-08" db="EMBL/GenBank/DDBJ databases">
        <title>Archangium and Cystobacter genomes.</title>
        <authorList>
            <person name="Chen I.-C.K."/>
            <person name="Wielgoss S."/>
        </authorList>
    </citation>
    <scope>NUCLEOTIDE SEQUENCE [LARGE SCALE GENOMIC DNA]</scope>
    <source>
        <strain evidence="8 9">Cbm 6</strain>
    </source>
</reference>
<comment type="catalytic activity">
    <reaction evidence="1">
        <text>ATP + protein L-histidine = ADP + protein N-phospho-L-histidine.</text>
        <dbReference type="EC" id="2.7.13.3"/>
    </reaction>
</comment>
<name>A0ABY9X5B9_9BACT</name>
<evidence type="ECO:0000256" key="1">
    <source>
        <dbReference type="ARBA" id="ARBA00000085"/>
    </source>
</evidence>
<evidence type="ECO:0000256" key="5">
    <source>
        <dbReference type="ARBA" id="ARBA00022777"/>
    </source>
</evidence>
<dbReference type="CDD" id="cd00075">
    <property type="entry name" value="HATPase"/>
    <property type="match status" value="1"/>
</dbReference>
<dbReference type="SMART" id="SM00387">
    <property type="entry name" value="HATPase_c"/>
    <property type="match status" value="1"/>
</dbReference>
<dbReference type="SUPFAM" id="SSF55781">
    <property type="entry name" value="GAF domain-like"/>
    <property type="match status" value="1"/>
</dbReference>
<dbReference type="RefSeq" id="WP_395809815.1">
    <property type="nucleotide sequence ID" value="NZ_CP043494.1"/>
</dbReference>
<sequence>MAPYLKTWRSPVLSLASSDVRPQALREVSTREEGPHKGERVTNALYVLDRDWRFTYLNEQAARLLRRPSEELLGRNVWEEFPEAASSEFHRQYHRAFAEQVSVAFEAYHCLLDTWFEVHASPSKDALFVCIRALHDRKYTERLSRESEQLLRSVVDVLSTPLAVLDGSGTLIAVNAAWQRFAVSGNPSTAGLHDVGANYLAITEAATHMGEEDARAAERGLRDVISGRRELFELEYPSHSTTERQWFLMRITRFAGPGPGRVLVAHENTTARRMAEETTQRLAREKAAHEAAEAARARLHEVLERVTDGFVAYDRQWRYTYVNRYTEAWVNRTREELLGQCVWTVFPTLQGSPLQELLQRAADTQVPCEAELPSIMWGRWMRVTAYPSPEGVSIYFRDITQQRRAEERTRFLSEVSATLVRSLEDRDILQTVARLSVPGLADGCALIADRATGDHVRAVAASGQELEESLREALGHPPASASPVAVAVEQVRNTGETVLLEEERLLAVPLRAYERTQGVLVLVRTASGRSYDTEDATLARELARRTALAFENARLYRTAQEAIATRDETLSIVSHDLLNPLHVIKLLCGSTERHLLPPGETGEKTRANLRRIRQAVGDMEHLIEDLLAAARLAAGHQPSLSLEVLDVAHVLSRVRSANEPLAEARAIHLEMELGPSLPPVHADPARVLRIFQNLVGNALKFTPAGGSIRIRAEAGEDHVRFSVSDTGRGIEPASLPHIFDRFWQARHARSAGVGLGLSIVKGLVEAHGGRLAVESTLGQGTTFHFTLPGAEGAPPDVGD</sequence>
<dbReference type="SMART" id="SM00388">
    <property type="entry name" value="HisKA"/>
    <property type="match status" value="1"/>
</dbReference>
<dbReference type="Pfam" id="PF00512">
    <property type="entry name" value="HisKA"/>
    <property type="match status" value="1"/>
</dbReference>
<feature type="domain" description="PAS" evidence="7">
    <location>
        <begin position="39"/>
        <end position="100"/>
    </location>
</feature>
<evidence type="ECO:0000259" key="7">
    <source>
        <dbReference type="PROSITE" id="PS50112"/>
    </source>
</evidence>
<keyword evidence="9" id="KW-1185">Reference proteome</keyword>
<dbReference type="PANTHER" id="PTHR43047">
    <property type="entry name" value="TWO-COMPONENT HISTIDINE PROTEIN KINASE"/>
    <property type="match status" value="1"/>
</dbReference>
<dbReference type="EMBL" id="CP043494">
    <property type="protein sequence ID" value="WNG50574.1"/>
    <property type="molecule type" value="Genomic_DNA"/>
</dbReference>
<gene>
    <name evidence="8" type="ORF">F0U60_45455</name>
</gene>
<dbReference type="Gene3D" id="3.30.450.20">
    <property type="entry name" value="PAS domain"/>
    <property type="match status" value="3"/>
</dbReference>
<dbReference type="InterPro" id="IPR004358">
    <property type="entry name" value="Sig_transdc_His_kin-like_C"/>
</dbReference>
<dbReference type="PROSITE" id="PS50112">
    <property type="entry name" value="PAS"/>
    <property type="match status" value="2"/>
</dbReference>
<dbReference type="CDD" id="cd00130">
    <property type="entry name" value="PAS"/>
    <property type="match status" value="2"/>
</dbReference>
<protein>
    <recommendedName>
        <fullName evidence="2">histidine kinase</fullName>
        <ecNumber evidence="2">2.7.13.3</ecNumber>
    </recommendedName>
</protein>
<dbReference type="Gene3D" id="3.30.450.40">
    <property type="match status" value="1"/>
</dbReference>
<keyword evidence="5" id="KW-0418">Kinase</keyword>
<dbReference type="EC" id="2.7.13.3" evidence="2"/>
<dbReference type="InterPro" id="IPR003661">
    <property type="entry name" value="HisK_dim/P_dom"/>
</dbReference>
<dbReference type="SUPFAM" id="SSF47384">
    <property type="entry name" value="Homodimeric domain of signal transducing histidine kinase"/>
    <property type="match status" value="1"/>
</dbReference>
<dbReference type="PROSITE" id="PS50109">
    <property type="entry name" value="HIS_KIN"/>
    <property type="match status" value="1"/>
</dbReference>
<dbReference type="Pfam" id="PF13492">
    <property type="entry name" value="GAF_3"/>
    <property type="match status" value="1"/>
</dbReference>
<evidence type="ECO:0000256" key="3">
    <source>
        <dbReference type="ARBA" id="ARBA00022553"/>
    </source>
</evidence>
<dbReference type="SUPFAM" id="SSF55785">
    <property type="entry name" value="PYP-like sensor domain (PAS domain)"/>
    <property type="match status" value="3"/>
</dbReference>
<dbReference type="Gene3D" id="1.10.287.130">
    <property type="match status" value="1"/>
</dbReference>
<organism evidence="8 9">
    <name type="scientific">Archangium minus</name>
    <dbReference type="NCBI Taxonomy" id="83450"/>
    <lineage>
        <taxon>Bacteria</taxon>
        <taxon>Pseudomonadati</taxon>
        <taxon>Myxococcota</taxon>
        <taxon>Myxococcia</taxon>
        <taxon>Myxococcales</taxon>
        <taxon>Cystobacterineae</taxon>
        <taxon>Archangiaceae</taxon>
        <taxon>Archangium</taxon>
    </lineage>
</organism>
<dbReference type="InterPro" id="IPR036097">
    <property type="entry name" value="HisK_dim/P_sf"/>
</dbReference>
<dbReference type="Gene3D" id="3.30.565.10">
    <property type="entry name" value="Histidine kinase-like ATPase, C-terminal domain"/>
    <property type="match status" value="1"/>
</dbReference>
<proteinExistence type="predicted"/>
<evidence type="ECO:0000256" key="2">
    <source>
        <dbReference type="ARBA" id="ARBA00012438"/>
    </source>
</evidence>
<keyword evidence="4" id="KW-0808">Transferase</keyword>
<dbReference type="CDD" id="cd00082">
    <property type="entry name" value="HisKA"/>
    <property type="match status" value="1"/>
</dbReference>
<evidence type="ECO:0000256" key="4">
    <source>
        <dbReference type="ARBA" id="ARBA00022679"/>
    </source>
</evidence>
<dbReference type="InterPro" id="IPR000014">
    <property type="entry name" value="PAS"/>
</dbReference>